<name>A0A6N7WI78_9FIRM</name>
<dbReference type="GO" id="GO:0003964">
    <property type="term" value="F:RNA-directed DNA polymerase activity"/>
    <property type="evidence" value="ECO:0007669"/>
    <property type="project" value="UniProtKB-KW"/>
</dbReference>
<organism evidence="3 4">
    <name type="scientific">Eisenbergiella porci</name>
    <dbReference type="NCBI Taxonomy" id="2652274"/>
    <lineage>
        <taxon>Bacteria</taxon>
        <taxon>Bacillati</taxon>
        <taxon>Bacillota</taxon>
        <taxon>Clostridia</taxon>
        <taxon>Lachnospirales</taxon>
        <taxon>Lachnospiraceae</taxon>
        <taxon>Eisenbergiella</taxon>
    </lineage>
</organism>
<comment type="caution">
    <text evidence="3">The sequence shown here is derived from an EMBL/GenBank/DDBJ whole genome shotgun (WGS) entry which is preliminary data.</text>
</comment>
<keyword evidence="3" id="KW-0695">RNA-directed DNA polymerase</keyword>
<evidence type="ECO:0000313" key="3">
    <source>
        <dbReference type="EMBL" id="MSS90413.1"/>
    </source>
</evidence>
<dbReference type="InterPro" id="IPR000477">
    <property type="entry name" value="RT_dom"/>
</dbReference>
<feature type="compositionally biased region" description="Basic and acidic residues" evidence="1">
    <location>
        <begin position="328"/>
        <end position="363"/>
    </location>
</feature>
<keyword evidence="4" id="KW-1185">Reference proteome</keyword>
<dbReference type="GeneID" id="86055251"/>
<protein>
    <submittedName>
        <fullName evidence="3">RNA-directed DNA polymerase</fullName>
    </submittedName>
</protein>
<feature type="region of interest" description="Disordered" evidence="1">
    <location>
        <begin position="322"/>
        <end position="363"/>
    </location>
</feature>
<sequence length="363" mass="43327">MKKACVRKVVENIDKEAEIVRDMMLRHDTGFETYELHTIREGIKRKRREIAKPRFKYDQMIQHVLISQIRPIVLHSLYEYAHGSLEKRGPLQSAQVISKWIRNDPKGTRYCLQMDVHHCYPSVDQDILIRRWHEKVKDADFNIENDKVIRASPLGLAPGSPTSVWHIHFLFTPFDHWLTEQDGVAHYLRHMDDLVIFGPNKKKLHKVERDVIDYMRREYNMEINHSHQVFPIEWEDRHGKKHGKPLDVCGYLFYGNRTILRESHMLKTTRKANKIAKKERKTFYDGQQMLSHLGWFEHADMYGVYAERIKPKVNVKQLKRMVSKHARKENEKHEMENSDRLHRAESGRGRENNRVPQEERDQN</sequence>
<evidence type="ECO:0000256" key="1">
    <source>
        <dbReference type="SAM" id="MobiDB-lite"/>
    </source>
</evidence>
<gene>
    <name evidence="3" type="ORF">FYJ45_19660</name>
</gene>
<evidence type="ECO:0000259" key="2">
    <source>
        <dbReference type="PROSITE" id="PS50878"/>
    </source>
</evidence>
<accession>A0A6N7WI78</accession>
<dbReference type="PROSITE" id="PS50878">
    <property type="entry name" value="RT_POL"/>
    <property type="match status" value="1"/>
</dbReference>
<proteinExistence type="predicted"/>
<dbReference type="InterPro" id="IPR043502">
    <property type="entry name" value="DNA/RNA_pol_sf"/>
</dbReference>
<dbReference type="EMBL" id="VUMI01000038">
    <property type="protein sequence ID" value="MSS90413.1"/>
    <property type="molecule type" value="Genomic_DNA"/>
</dbReference>
<dbReference type="Proteomes" id="UP000436047">
    <property type="component" value="Unassembled WGS sequence"/>
</dbReference>
<feature type="domain" description="Reverse transcriptase" evidence="2">
    <location>
        <begin position="1"/>
        <end position="253"/>
    </location>
</feature>
<evidence type="ECO:0000313" key="4">
    <source>
        <dbReference type="Proteomes" id="UP000436047"/>
    </source>
</evidence>
<dbReference type="RefSeq" id="WP_154466859.1">
    <property type="nucleotide sequence ID" value="NZ_VUMI01000038.1"/>
</dbReference>
<keyword evidence="3" id="KW-0808">Transferase</keyword>
<reference evidence="3 4" key="1">
    <citation type="submission" date="2019-08" db="EMBL/GenBank/DDBJ databases">
        <title>In-depth cultivation of the pig gut microbiome towards novel bacterial diversity and tailored functional studies.</title>
        <authorList>
            <person name="Wylensek D."/>
            <person name="Hitch T.C.A."/>
            <person name="Clavel T."/>
        </authorList>
    </citation>
    <scope>NUCLEOTIDE SEQUENCE [LARGE SCALE GENOMIC DNA]</scope>
    <source>
        <strain evidence="3 4">WCA-389-WT-23B</strain>
    </source>
</reference>
<dbReference type="Pfam" id="PF00078">
    <property type="entry name" value="RVT_1"/>
    <property type="match status" value="1"/>
</dbReference>
<dbReference type="AlphaFoldDB" id="A0A6N7WI78"/>
<dbReference type="SUPFAM" id="SSF56672">
    <property type="entry name" value="DNA/RNA polymerases"/>
    <property type="match status" value="1"/>
</dbReference>
<keyword evidence="3" id="KW-0548">Nucleotidyltransferase</keyword>
<dbReference type="CDD" id="cd01646">
    <property type="entry name" value="RT_Bac_retron_I"/>
    <property type="match status" value="1"/>
</dbReference>